<comment type="caution">
    <text evidence="7">The sequence shown here is derived from an EMBL/GenBank/DDBJ whole genome shotgun (WGS) entry which is preliminary data.</text>
</comment>
<comment type="subcellular location">
    <subcellularLocation>
        <location evidence="1">Cytoplasm</location>
    </subcellularLocation>
</comment>
<dbReference type="CDD" id="cd10225">
    <property type="entry name" value="ASKHA_NBD_MreB-like"/>
    <property type="match status" value="1"/>
</dbReference>
<dbReference type="SUPFAM" id="SSF53067">
    <property type="entry name" value="Actin-like ATPase domain"/>
    <property type="match status" value="2"/>
</dbReference>
<dbReference type="PRINTS" id="PR01652">
    <property type="entry name" value="SHAPEPROTEIN"/>
</dbReference>
<dbReference type="PANTHER" id="PTHR42749:SF1">
    <property type="entry name" value="CELL SHAPE-DETERMINING PROTEIN MREB"/>
    <property type="match status" value="1"/>
</dbReference>
<dbReference type="GO" id="GO:0005737">
    <property type="term" value="C:cytoplasm"/>
    <property type="evidence" value="ECO:0007669"/>
    <property type="project" value="UniProtKB-SubCell"/>
</dbReference>
<dbReference type="EMBL" id="LGGO01000195">
    <property type="protein sequence ID" value="KUK76169.1"/>
    <property type="molecule type" value="Genomic_DNA"/>
</dbReference>
<dbReference type="GO" id="GO:0008360">
    <property type="term" value="P:regulation of cell shape"/>
    <property type="evidence" value="ECO:0007669"/>
    <property type="project" value="UniProtKB-KW"/>
</dbReference>
<dbReference type="Gene3D" id="3.30.420.40">
    <property type="match status" value="3"/>
</dbReference>
<dbReference type="Pfam" id="PF06723">
    <property type="entry name" value="MreB_Mbl"/>
    <property type="match status" value="1"/>
</dbReference>
<evidence type="ECO:0000313" key="8">
    <source>
        <dbReference type="Proteomes" id="UP000053904"/>
    </source>
</evidence>
<evidence type="ECO:0000313" key="7">
    <source>
        <dbReference type="EMBL" id="KUK76169.1"/>
    </source>
</evidence>
<protein>
    <submittedName>
        <fullName evidence="7">Cell shape determining protein, MreB/Mrl family</fullName>
    </submittedName>
</protein>
<evidence type="ECO:0000256" key="6">
    <source>
        <dbReference type="ARBA" id="ARBA00023458"/>
    </source>
</evidence>
<feature type="non-terminal residue" evidence="7">
    <location>
        <position position="1"/>
    </location>
</feature>
<organism evidence="7 8">
    <name type="scientific">candidate division WS6 bacterium 34_10</name>
    <dbReference type="NCBI Taxonomy" id="1641389"/>
    <lineage>
        <taxon>Bacteria</taxon>
        <taxon>Candidatus Dojkabacteria</taxon>
    </lineage>
</organism>
<dbReference type="NCBIfam" id="TIGR00904">
    <property type="entry name" value="mreB"/>
    <property type="match status" value="1"/>
</dbReference>
<proteinExistence type="inferred from homology"/>
<comment type="similarity">
    <text evidence="6">Belongs to the FtsA/MreB family.</text>
</comment>
<dbReference type="HAMAP" id="MF_02207">
    <property type="entry name" value="MreB"/>
    <property type="match status" value="1"/>
</dbReference>
<dbReference type="PANTHER" id="PTHR42749">
    <property type="entry name" value="CELL SHAPE-DETERMINING PROTEIN MREB"/>
    <property type="match status" value="1"/>
</dbReference>
<reference evidence="8" key="1">
    <citation type="journal article" date="2015" name="MBio">
        <title>Genome-Resolved Metagenomic Analysis Reveals Roles for Candidate Phyla and Other Microbial Community Members in Biogeochemical Transformations in Oil Reservoirs.</title>
        <authorList>
            <person name="Hu P."/>
            <person name="Tom L."/>
            <person name="Singh A."/>
            <person name="Thomas B.C."/>
            <person name="Baker B.J."/>
            <person name="Piceno Y.M."/>
            <person name="Andersen G.L."/>
            <person name="Banfield J.F."/>
        </authorList>
    </citation>
    <scope>NUCLEOTIDE SEQUENCE [LARGE SCALE GENOMIC DNA]</scope>
</reference>
<accession>A0A101HG96</accession>
<sequence length="347" mass="36801">YIITWYNVSMIGKKLGIDLGTANSVVYVQGEGIVFVEPTVVAIDVNNYKVIAVGTEAKEMIGKTPDNIVAKRPLRNGVIADSRVTEALLKYFFDKALGKARFFKPDVVISVPAGITTVEQRAVLKAANSAGAKNITLLPEPLLAALGAGLPIETSSGNMIVNMGGGTSEIAVLSLDGIVKYDSLRVAGDAINEAIITYMRKKKGILIGEQTAEKVKFEIGSALEMSKPLEMEVRGRDIGAGVPKAIMVNSNDIAQAVKSPLKKIILSIKGVLEQTPPELSADIIDRGMVVTGGTALLRNIDRLIAKATGVPAHVADEPIYCVAKGTGIALELISSGKRVFVFEKSIT</sequence>
<evidence type="ECO:0000256" key="1">
    <source>
        <dbReference type="ARBA" id="ARBA00004496"/>
    </source>
</evidence>
<keyword evidence="5" id="KW-0133">Cell shape</keyword>
<gene>
    <name evidence="7" type="ORF">XD93_1071</name>
</gene>
<dbReference type="AlphaFoldDB" id="A0A101HG96"/>
<dbReference type="NCBIfam" id="NF010539">
    <property type="entry name" value="PRK13927.1"/>
    <property type="match status" value="1"/>
</dbReference>
<evidence type="ECO:0000256" key="2">
    <source>
        <dbReference type="ARBA" id="ARBA00022490"/>
    </source>
</evidence>
<keyword evidence="2" id="KW-0963">Cytoplasm</keyword>
<dbReference type="InterPro" id="IPR056546">
    <property type="entry name" value="MreB_MamK-like"/>
</dbReference>
<dbReference type="GO" id="GO:0000902">
    <property type="term" value="P:cell morphogenesis"/>
    <property type="evidence" value="ECO:0007669"/>
    <property type="project" value="InterPro"/>
</dbReference>
<evidence type="ECO:0000256" key="3">
    <source>
        <dbReference type="ARBA" id="ARBA00022741"/>
    </source>
</evidence>
<dbReference type="PATRIC" id="fig|1641389.3.peg.1275"/>
<keyword evidence="4" id="KW-0067">ATP-binding</keyword>
<dbReference type="InterPro" id="IPR043129">
    <property type="entry name" value="ATPase_NBD"/>
</dbReference>
<keyword evidence="3" id="KW-0547">Nucleotide-binding</keyword>
<dbReference type="Proteomes" id="UP000053904">
    <property type="component" value="Unassembled WGS sequence"/>
</dbReference>
<dbReference type="GO" id="GO:0005524">
    <property type="term" value="F:ATP binding"/>
    <property type="evidence" value="ECO:0007669"/>
    <property type="project" value="UniProtKB-KW"/>
</dbReference>
<name>A0A101HG96_9BACT</name>
<dbReference type="InterPro" id="IPR004753">
    <property type="entry name" value="MreB"/>
</dbReference>
<evidence type="ECO:0000256" key="5">
    <source>
        <dbReference type="ARBA" id="ARBA00022960"/>
    </source>
</evidence>
<evidence type="ECO:0000256" key="4">
    <source>
        <dbReference type="ARBA" id="ARBA00022840"/>
    </source>
</evidence>